<proteinExistence type="predicted"/>
<evidence type="ECO:0000313" key="2">
    <source>
        <dbReference type="Proteomes" id="UP001525857"/>
    </source>
</evidence>
<dbReference type="InterPro" id="IPR027417">
    <property type="entry name" value="P-loop_NTPase"/>
</dbReference>
<sequence>MKIRIIGPVGSGKTTLAHQISARTGLTVTSLDELNWERLTQGDRHREPAERQAILDRVLKQDSWLIEGTQYRSGQAVFDAADIIYVMDLPCWQVYCAIAKRWLQSRAHQAPVQYRELRPYLYWYGQWVTSERQAVMDMLTPYAEKTIILKSFDKINRLE</sequence>
<protein>
    <submittedName>
        <fullName evidence="1">DNA topology modulation protein FlaR</fullName>
    </submittedName>
</protein>
<dbReference type="Gene3D" id="3.40.50.300">
    <property type="entry name" value="P-loop containing nucleotide triphosphate hydrolases"/>
    <property type="match status" value="1"/>
</dbReference>
<dbReference type="SUPFAM" id="SSF52540">
    <property type="entry name" value="P-loop containing nucleoside triphosphate hydrolases"/>
    <property type="match status" value="1"/>
</dbReference>
<keyword evidence="2" id="KW-1185">Reference proteome</keyword>
<dbReference type="InterPro" id="IPR052922">
    <property type="entry name" value="Cytidylate_Kinase-2"/>
</dbReference>
<dbReference type="RefSeq" id="WP_261656570.1">
    <property type="nucleotide sequence ID" value="NZ_QVOV01000003.1"/>
</dbReference>
<organism evidence="1 2">
    <name type="scientific">Leuconostoc holzapfelii</name>
    <dbReference type="NCBI Taxonomy" id="434464"/>
    <lineage>
        <taxon>Bacteria</taxon>
        <taxon>Bacillati</taxon>
        <taxon>Bacillota</taxon>
        <taxon>Bacilli</taxon>
        <taxon>Lactobacillales</taxon>
        <taxon>Lactobacillaceae</taxon>
        <taxon>Leuconostoc</taxon>
    </lineage>
</organism>
<reference evidence="1 2" key="1">
    <citation type="submission" date="2018-08" db="EMBL/GenBank/DDBJ databases">
        <title>Draft genome sequences of Leuconostoc spp. and Weissella spp. with biocontrol potential.</title>
        <authorList>
            <person name="Lo R."/>
            <person name="Ho V.T.T."/>
            <person name="Turner M.S."/>
        </authorList>
    </citation>
    <scope>NUCLEOTIDE SEQUENCE [LARGE SCALE GENOMIC DNA]</scope>
    <source>
        <strain evidence="1 2">733</strain>
    </source>
</reference>
<dbReference type="PANTHER" id="PTHR37816">
    <property type="entry name" value="YALI0E33011P"/>
    <property type="match status" value="1"/>
</dbReference>
<dbReference type="PANTHER" id="PTHR37816:SF2">
    <property type="entry name" value="DNA TOPOLOGY MODULATION PROTEIN FLAR-RELATED PROTEIN"/>
    <property type="match status" value="1"/>
</dbReference>
<gene>
    <name evidence="1" type="ORF">D0501_02265</name>
</gene>
<comment type="caution">
    <text evidence="1">The sequence shown here is derived from an EMBL/GenBank/DDBJ whole genome shotgun (WGS) entry which is preliminary data.</text>
</comment>
<dbReference type="CDD" id="cd02019">
    <property type="entry name" value="NK"/>
    <property type="match status" value="1"/>
</dbReference>
<dbReference type="EMBL" id="QVOV01000003">
    <property type="protein sequence ID" value="MCT8388921.1"/>
    <property type="molecule type" value="Genomic_DNA"/>
</dbReference>
<dbReference type="Proteomes" id="UP001525857">
    <property type="component" value="Unassembled WGS sequence"/>
</dbReference>
<accession>A0ABT2NX14</accession>
<name>A0ABT2NX14_9LACO</name>
<evidence type="ECO:0000313" key="1">
    <source>
        <dbReference type="EMBL" id="MCT8388921.1"/>
    </source>
</evidence>